<dbReference type="InterPro" id="IPR034959">
    <property type="entry name" value="LIM2_Testin"/>
</dbReference>
<evidence type="ECO:0000256" key="6">
    <source>
        <dbReference type="PROSITE-ProRule" id="PRU00125"/>
    </source>
</evidence>
<gene>
    <name evidence="8" type="ORF">CK820_G0011832</name>
</gene>
<dbReference type="AlphaFoldDB" id="A0A2J8QXJ0"/>
<dbReference type="CDD" id="cd09413">
    <property type="entry name" value="LIM1_Testin"/>
    <property type="match status" value="1"/>
</dbReference>
<keyword evidence="3 6" id="KW-0862">Zinc</keyword>
<keyword evidence="2" id="KW-0677">Repeat</keyword>
<dbReference type="PROSITE" id="PS00478">
    <property type="entry name" value="LIM_DOMAIN_1"/>
    <property type="match status" value="2"/>
</dbReference>
<feature type="domain" description="LIM zinc-binding" evidence="7">
    <location>
        <begin position="20"/>
        <end position="83"/>
    </location>
</feature>
<keyword evidence="4 6" id="KW-0440">LIM domain</keyword>
<evidence type="ECO:0000256" key="4">
    <source>
        <dbReference type="ARBA" id="ARBA00023038"/>
    </source>
</evidence>
<dbReference type="CDD" id="cd09416">
    <property type="entry name" value="LIM2_Testin"/>
    <property type="match status" value="1"/>
</dbReference>
<keyword evidence="1 6" id="KW-0479">Metal-binding</keyword>
<evidence type="ECO:0000259" key="7">
    <source>
        <dbReference type="PROSITE" id="PS50023"/>
    </source>
</evidence>
<evidence type="ECO:0000313" key="8">
    <source>
        <dbReference type="EMBL" id="PNJ00984.1"/>
    </source>
</evidence>
<dbReference type="EMBL" id="NBAG03000004">
    <property type="protein sequence ID" value="PNJ00984.1"/>
    <property type="molecule type" value="Genomic_DNA"/>
</dbReference>
<dbReference type="GO" id="GO:0046872">
    <property type="term" value="F:metal ion binding"/>
    <property type="evidence" value="ECO:0007669"/>
    <property type="project" value="UniProtKB-KW"/>
</dbReference>
<sequence>TPAAVGAMEDKSAEHKRTQYSCYCCKLSMKEGDPAIYAERAGYDKLWHPACFVCSTCHELLVDMIYFWKNEKLYCGRHYCDSEKPRCAGCDELIFSNEYTQAENQNWHLKHFCCFDCDSILAGEIYVMVNDKPVCKPCYVKNHAVVRSVLRIWLPQPALGLEFMLFLKPLTNGKQKAVLLSRKQIIPTTGC</sequence>
<dbReference type="Pfam" id="PF00412">
    <property type="entry name" value="LIM"/>
    <property type="match status" value="2"/>
</dbReference>
<dbReference type="PANTHER" id="PTHR24211:SF1">
    <property type="entry name" value="TESTIN"/>
    <property type="match status" value="1"/>
</dbReference>
<comment type="caution">
    <text evidence="8">The sequence shown here is derived from an EMBL/GenBank/DDBJ whole genome shotgun (WGS) entry which is preliminary data.</text>
</comment>
<feature type="domain" description="LIM zinc-binding" evidence="7">
    <location>
        <begin position="85"/>
        <end position="145"/>
    </location>
</feature>
<protein>
    <submittedName>
        <fullName evidence="8">TES isoform 5</fullName>
    </submittedName>
</protein>
<evidence type="ECO:0000256" key="2">
    <source>
        <dbReference type="ARBA" id="ARBA00022737"/>
    </source>
</evidence>
<dbReference type="InterPro" id="IPR047120">
    <property type="entry name" value="Pk/Esn/Tes"/>
</dbReference>
<evidence type="ECO:0000256" key="5">
    <source>
        <dbReference type="ARBA" id="ARBA00046394"/>
    </source>
</evidence>
<comment type="subunit">
    <text evidence="5">Interacts via LIM domain 1 with ZYX. Interacts (via LIM domain 3) with ENAH and VASP. Interacts with ALKBH4, talin, actin, alpha-actinin, GRIP1 and PXN. Interacts (via LIM domain 2) with ACTL7A (via N-terminus). Heterodimer with ACTL7A; the heterodimer interacts with ENAH to form a heterotrimer.</text>
</comment>
<reference evidence="8" key="1">
    <citation type="submission" date="2017-12" db="EMBL/GenBank/DDBJ databases">
        <title>High-resolution comparative analysis of great ape genomes.</title>
        <authorList>
            <person name="Pollen A."/>
            <person name="Hastie A."/>
            <person name="Hormozdiari F."/>
            <person name="Dougherty M."/>
            <person name="Liu R."/>
            <person name="Chaisson M."/>
            <person name="Hoppe E."/>
            <person name="Hill C."/>
            <person name="Pang A."/>
            <person name="Hillier L."/>
            <person name="Baker C."/>
            <person name="Armstrong J."/>
            <person name="Shendure J."/>
            <person name="Paten B."/>
            <person name="Wilson R."/>
            <person name="Chao H."/>
            <person name="Schneider V."/>
            <person name="Ventura M."/>
            <person name="Kronenberg Z."/>
            <person name="Murali S."/>
            <person name="Gordon D."/>
            <person name="Cantsilieris S."/>
            <person name="Munson K."/>
            <person name="Nelson B."/>
            <person name="Raja A."/>
            <person name="Underwood J."/>
            <person name="Diekhans M."/>
            <person name="Fiddes I."/>
            <person name="Haussler D."/>
            <person name="Eichler E."/>
        </authorList>
    </citation>
    <scope>NUCLEOTIDE SEQUENCE [LARGE SCALE GENOMIC DNA]</scope>
    <source>
        <strain evidence="8">Yerkes chimp pedigree #C0471</strain>
    </source>
</reference>
<dbReference type="PROSITE" id="PS50023">
    <property type="entry name" value="LIM_DOMAIN_2"/>
    <property type="match status" value="2"/>
</dbReference>
<dbReference type="InterPro" id="IPR001781">
    <property type="entry name" value="Znf_LIM"/>
</dbReference>
<dbReference type="SMART" id="SM00132">
    <property type="entry name" value="LIM"/>
    <property type="match status" value="2"/>
</dbReference>
<evidence type="ECO:0000256" key="3">
    <source>
        <dbReference type="ARBA" id="ARBA00022833"/>
    </source>
</evidence>
<proteinExistence type="predicted"/>
<organism evidence="8">
    <name type="scientific">Pan troglodytes</name>
    <name type="common">Chimpanzee</name>
    <dbReference type="NCBI Taxonomy" id="9598"/>
    <lineage>
        <taxon>Eukaryota</taxon>
        <taxon>Metazoa</taxon>
        <taxon>Chordata</taxon>
        <taxon>Craniata</taxon>
        <taxon>Vertebrata</taxon>
        <taxon>Euteleostomi</taxon>
        <taxon>Mammalia</taxon>
        <taxon>Eutheria</taxon>
        <taxon>Euarchontoglires</taxon>
        <taxon>Primates</taxon>
        <taxon>Haplorrhini</taxon>
        <taxon>Catarrhini</taxon>
        <taxon>Hominidae</taxon>
        <taxon>Pan</taxon>
    </lineage>
</organism>
<accession>A0A2J8QXJ0</accession>
<dbReference type="Gene3D" id="2.10.110.10">
    <property type="entry name" value="Cysteine Rich Protein"/>
    <property type="match status" value="2"/>
</dbReference>
<dbReference type="FunFam" id="2.10.110.10:FF:000065">
    <property type="entry name" value="Testin"/>
    <property type="match status" value="1"/>
</dbReference>
<dbReference type="InterPro" id="IPR034958">
    <property type="entry name" value="LIM1_Testin"/>
</dbReference>
<dbReference type="SUPFAM" id="SSF57716">
    <property type="entry name" value="Glucocorticoid receptor-like (DNA-binding domain)"/>
    <property type="match status" value="2"/>
</dbReference>
<feature type="non-terminal residue" evidence="8">
    <location>
        <position position="1"/>
    </location>
</feature>
<dbReference type="FunFam" id="2.10.110.10:FF:000005">
    <property type="entry name" value="Testin isoform 1"/>
    <property type="match status" value="1"/>
</dbReference>
<name>A0A2J8QXJ0_PANTR</name>
<dbReference type="PANTHER" id="PTHR24211">
    <property type="entry name" value="LIM DOMAIN-CONTAINING PROTEIN"/>
    <property type="match status" value="1"/>
</dbReference>
<evidence type="ECO:0000256" key="1">
    <source>
        <dbReference type="ARBA" id="ARBA00022723"/>
    </source>
</evidence>